<evidence type="ECO:0000256" key="1">
    <source>
        <dbReference type="SAM" id="Phobius"/>
    </source>
</evidence>
<proteinExistence type="predicted"/>
<dbReference type="Proteomes" id="UP000024404">
    <property type="component" value="Unassembled WGS sequence"/>
</dbReference>
<sequence length="101" mass="11978">MRSKNATNFIFTPTFKKIMKDEDVTKIEFKLRFIHFKCSVLQRTPCLVADLSTGQFVTFVYLFLQIFIKLMVKKIDKFLPILRKLTDENNLIRGDEEKINN</sequence>
<organism evidence="2 3">
    <name type="scientific">Onchocerca volvulus</name>
    <dbReference type="NCBI Taxonomy" id="6282"/>
    <lineage>
        <taxon>Eukaryota</taxon>
        <taxon>Metazoa</taxon>
        <taxon>Ecdysozoa</taxon>
        <taxon>Nematoda</taxon>
        <taxon>Chromadorea</taxon>
        <taxon>Rhabditida</taxon>
        <taxon>Spirurina</taxon>
        <taxon>Spiruromorpha</taxon>
        <taxon>Filarioidea</taxon>
        <taxon>Onchocercidae</taxon>
        <taxon>Onchocerca</taxon>
    </lineage>
</organism>
<evidence type="ECO:0000313" key="3">
    <source>
        <dbReference type="Proteomes" id="UP000024404"/>
    </source>
</evidence>
<protein>
    <submittedName>
        <fullName evidence="2">Uncharacterized protein</fullName>
    </submittedName>
</protein>
<dbReference type="EnsemblMetazoa" id="OVOC7866.1">
    <property type="protein sequence ID" value="OVOC7866.1"/>
    <property type="gene ID" value="WBGene00244675"/>
</dbReference>
<reference evidence="2" key="2">
    <citation type="submission" date="2022-06" db="UniProtKB">
        <authorList>
            <consortium name="EnsemblMetazoa"/>
        </authorList>
    </citation>
    <scope>IDENTIFICATION</scope>
</reference>
<keyword evidence="1" id="KW-1133">Transmembrane helix</keyword>
<accession>A0A8R1Y6M8</accession>
<dbReference type="EMBL" id="CMVM020000234">
    <property type="status" value="NOT_ANNOTATED_CDS"/>
    <property type="molecule type" value="Genomic_DNA"/>
</dbReference>
<evidence type="ECO:0000313" key="2">
    <source>
        <dbReference type="EnsemblMetazoa" id="OVOC7866.1"/>
    </source>
</evidence>
<keyword evidence="1" id="KW-0472">Membrane</keyword>
<name>A0A8R1Y6M8_ONCVO</name>
<dbReference type="AlphaFoldDB" id="A0A8R1Y6M8"/>
<feature type="transmembrane region" description="Helical" evidence="1">
    <location>
        <begin position="53"/>
        <end position="72"/>
    </location>
</feature>
<reference evidence="3" key="1">
    <citation type="submission" date="2013-10" db="EMBL/GenBank/DDBJ databases">
        <title>Genome sequencing of Onchocerca volvulus.</title>
        <authorList>
            <person name="Cotton J."/>
            <person name="Tsai J."/>
            <person name="Stanley E."/>
            <person name="Tracey A."/>
            <person name="Holroyd N."/>
            <person name="Lustigman S."/>
            <person name="Berriman M."/>
        </authorList>
    </citation>
    <scope>NUCLEOTIDE SEQUENCE</scope>
</reference>
<keyword evidence="3" id="KW-1185">Reference proteome</keyword>
<keyword evidence="1" id="KW-0812">Transmembrane</keyword>